<organism evidence="5">
    <name type="scientific">marine sediment metagenome</name>
    <dbReference type="NCBI Taxonomy" id="412755"/>
    <lineage>
        <taxon>unclassified sequences</taxon>
        <taxon>metagenomes</taxon>
        <taxon>ecological metagenomes</taxon>
    </lineage>
</organism>
<dbReference type="PRINTS" id="PR00778">
    <property type="entry name" value="HTHARSR"/>
</dbReference>
<keyword evidence="3" id="KW-0804">Transcription</keyword>
<dbReference type="InterPro" id="IPR001845">
    <property type="entry name" value="HTH_ArsR_DNA-bd_dom"/>
</dbReference>
<gene>
    <name evidence="5" type="ORF">S06H3_46202</name>
</gene>
<dbReference type="InterPro" id="IPR011991">
    <property type="entry name" value="ArsR-like_HTH"/>
</dbReference>
<evidence type="ECO:0000313" key="5">
    <source>
        <dbReference type="EMBL" id="GAI39086.1"/>
    </source>
</evidence>
<keyword evidence="1" id="KW-0805">Transcription regulation</keyword>
<dbReference type="EMBL" id="BARV01028924">
    <property type="protein sequence ID" value="GAI39086.1"/>
    <property type="molecule type" value="Genomic_DNA"/>
</dbReference>
<dbReference type="PANTHER" id="PTHR43132:SF2">
    <property type="entry name" value="ARSENICAL RESISTANCE OPERON REPRESSOR ARSR-RELATED"/>
    <property type="match status" value="1"/>
</dbReference>
<sequence length="131" mass="13631">MESPLQMQQAMQSASAVKALAALAQQSRLAIFRLLVQAGPPGMNAGRIGEALGLPPATLSFHLKELANAGLIASRQEGRNVIYQAQYQQMNELLGFLTEHCCEGDPSGCGVAASACQPESPARPGAPAGKT</sequence>
<dbReference type="Gene3D" id="1.10.10.10">
    <property type="entry name" value="Winged helix-like DNA-binding domain superfamily/Winged helix DNA-binding domain"/>
    <property type="match status" value="1"/>
</dbReference>
<name>X1P9E6_9ZZZZ</name>
<evidence type="ECO:0000256" key="1">
    <source>
        <dbReference type="ARBA" id="ARBA00023015"/>
    </source>
</evidence>
<dbReference type="PANTHER" id="PTHR43132">
    <property type="entry name" value="ARSENICAL RESISTANCE OPERON REPRESSOR ARSR-RELATED"/>
    <property type="match status" value="1"/>
</dbReference>
<dbReference type="AlphaFoldDB" id="X1P9E6"/>
<reference evidence="5" key="1">
    <citation type="journal article" date="2014" name="Front. Microbiol.">
        <title>High frequency of phylogenetically diverse reductive dehalogenase-homologous genes in deep subseafloor sedimentary metagenomes.</title>
        <authorList>
            <person name="Kawai M."/>
            <person name="Futagami T."/>
            <person name="Toyoda A."/>
            <person name="Takaki Y."/>
            <person name="Nishi S."/>
            <person name="Hori S."/>
            <person name="Arai W."/>
            <person name="Tsubouchi T."/>
            <person name="Morono Y."/>
            <person name="Uchiyama I."/>
            <person name="Ito T."/>
            <person name="Fujiyama A."/>
            <person name="Inagaki F."/>
            <person name="Takami H."/>
        </authorList>
    </citation>
    <scope>NUCLEOTIDE SEQUENCE</scope>
    <source>
        <strain evidence="5">Expedition CK06-06</strain>
    </source>
</reference>
<dbReference type="InterPro" id="IPR036388">
    <property type="entry name" value="WH-like_DNA-bd_sf"/>
</dbReference>
<dbReference type="SMART" id="SM00418">
    <property type="entry name" value="HTH_ARSR"/>
    <property type="match status" value="1"/>
</dbReference>
<comment type="caution">
    <text evidence="5">The sequence shown here is derived from an EMBL/GenBank/DDBJ whole genome shotgun (WGS) entry which is preliminary data.</text>
</comment>
<protein>
    <recommendedName>
        <fullName evidence="4">HTH arsR-type domain-containing protein</fullName>
    </recommendedName>
</protein>
<dbReference type="NCBIfam" id="NF033788">
    <property type="entry name" value="HTH_metalloreg"/>
    <property type="match status" value="1"/>
</dbReference>
<dbReference type="InterPro" id="IPR036390">
    <property type="entry name" value="WH_DNA-bd_sf"/>
</dbReference>
<dbReference type="GO" id="GO:0003677">
    <property type="term" value="F:DNA binding"/>
    <property type="evidence" value="ECO:0007669"/>
    <property type="project" value="UniProtKB-KW"/>
</dbReference>
<evidence type="ECO:0000256" key="2">
    <source>
        <dbReference type="ARBA" id="ARBA00023125"/>
    </source>
</evidence>
<evidence type="ECO:0000256" key="3">
    <source>
        <dbReference type="ARBA" id="ARBA00023163"/>
    </source>
</evidence>
<dbReference type="PROSITE" id="PS50987">
    <property type="entry name" value="HTH_ARSR_2"/>
    <property type="match status" value="1"/>
</dbReference>
<dbReference type="InterPro" id="IPR051011">
    <property type="entry name" value="Metal_resp_trans_reg"/>
</dbReference>
<feature type="domain" description="HTH arsR-type" evidence="4">
    <location>
        <begin position="8"/>
        <end position="105"/>
    </location>
</feature>
<dbReference type="SUPFAM" id="SSF46785">
    <property type="entry name" value="Winged helix' DNA-binding domain"/>
    <property type="match status" value="1"/>
</dbReference>
<dbReference type="CDD" id="cd00090">
    <property type="entry name" value="HTH_ARSR"/>
    <property type="match status" value="1"/>
</dbReference>
<proteinExistence type="predicted"/>
<dbReference type="Pfam" id="PF12840">
    <property type="entry name" value="HTH_20"/>
    <property type="match status" value="1"/>
</dbReference>
<accession>X1P9E6</accession>
<keyword evidence="2" id="KW-0238">DNA-binding</keyword>
<dbReference type="GO" id="GO:0003700">
    <property type="term" value="F:DNA-binding transcription factor activity"/>
    <property type="evidence" value="ECO:0007669"/>
    <property type="project" value="InterPro"/>
</dbReference>
<evidence type="ECO:0000259" key="4">
    <source>
        <dbReference type="PROSITE" id="PS50987"/>
    </source>
</evidence>